<reference evidence="2 3" key="1">
    <citation type="submission" date="2015-02" db="EMBL/GenBank/DDBJ databases">
        <title>Complete genome sequence of Kangiella geojedonensis strain YCS-5T.</title>
        <authorList>
            <person name="Kim K.M."/>
        </authorList>
    </citation>
    <scope>NUCLEOTIDE SEQUENCE [LARGE SCALE GENOMIC DNA]</scope>
    <source>
        <strain evidence="2 3">YCS-5</strain>
    </source>
</reference>
<accession>A0A0F6RCV9</accession>
<name>A0A0F6RCV9_9GAMM</name>
<dbReference type="AlphaFoldDB" id="A0A0F6RCV9"/>
<proteinExistence type="predicted"/>
<dbReference type="EMBL" id="CP010975">
    <property type="protein sequence ID" value="AKE52366.1"/>
    <property type="molecule type" value="Genomic_DNA"/>
</dbReference>
<evidence type="ECO:0000313" key="2">
    <source>
        <dbReference type="EMBL" id="AKE52366.1"/>
    </source>
</evidence>
<dbReference type="RefSeq" id="WP_169745464.1">
    <property type="nucleotide sequence ID" value="NZ_CP010975.1"/>
</dbReference>
<dbReference type="Proteomes" id="UP000034071">
    <property type="component" value="Chromosome"/>
</dbReference>
<feature type="compositionally biased region" description="Acidic residues" evidence="1">
    <location>
        <begin position="41"/>
        <end position="52"/>
    </location>
</feature>
<keyword evidence="3" id="KW-1185">Reference proteome</keyword>
<sequence>MFESIAMICYLSMVQPQEIQQPLFEPRETVLEVYTGNGGGEPEEDPTEEKRD</sequence>
<gene>
    <name evidence="2" type="ORF">TQ33_1417</name>
</gene>
<evidence type="ECO:0000313" key="3">
    <source>
        <dbReference type="Proteomes" id="UP000034071"/>
    </source>
</evidence>
<evidence type="ECO:0000256" key="1">
    <source>
        <dbReference type="SAM" id="MobiDB-lite"/>
    </source>
</evidence>
<organism evidence="2 3">
    <name type="scientific">Kangiella geojedonensis</name>
    <dbReference type="NCBI Taxonomy" id="914150"/>
    <lineage>
        <taxon>Bacteria</taxon>
        <taxon>Pseudomonadati</taxon>
        <taxon>Pseudomonadota</taxon>
        <taxon>Gammaproteobacteria</taxon>
        <taxon>Kangiellales</taxon>
        <taxon>Kangiellaceae</taxon>
        <taxon>Kangiella</taxon>
    </lineage>
</organism>
<dbReference type="HOGENOM" id="CLU_3099754_0_0_6"/>
<feature type="region of interest" description="Disordered" evidence="1">
    <location>
        <begin position="33"/>
        <end position="52"/>
    </location>
</feature>
<protein>
    <submittedName>
        <fullName evidence="2">Uncharacterized protein</fullName>
    </submittedName>
</protein>
<dbReference type="KEGG" id="kge:TQ33_1417"/>